<sequence>MVVRLGDVRIVIGQLNSELANECPVAICKHEPVVKILVVLPCAVQTVGSGDDPGGRGDKVVMEHIDRLNG</sequence>
<accession>A0A9W5B7T7</accession>
<evidence type="ECO:0000313" key="1">
    <source>
        <dbReference type="EMBL" id="CUX03366.1"/>
    </source>
</evidence>
<organism evidence="1 2">
    <name type="scientific">Agrobacterium genomosp. 2 str. CFBP 5494</name>
    <dbReference type="NCBI Taxonomy" id="1183436"/>
    <lineage>
        <taxon>Bacteria</taxon>
        <taxon>Pseudomonadati</taxon>
        <taxon>Pseudomonadota</taxon>
        <taxon>Alphaproteobacteria</taxon>
        <taxon>Hyphomicrobiales</taxon>
        <taxon>Rhizobiaceae</taxon>
        <taxon>Rhizobium/Agrobacterium group</taxon>
        <taxon>Agrobacterium</taxon>
        <taxon>Agrobacterium tumefaciens complex</taxon>
    </lineage>
</organism>
<comment type="caution">
    <text evidence="1">The sequence shown here is derived from an EMBL/GenBank/DDBJ whole genome shotgun (WGS) entry which is preliminary data.</text>
</comment>
<keyword evidence="2" id="KW-1185">Reference proteome</keyword>
<evidence type="ECO:0000313" key="2">
    <source>
        <dbReference type="Proteomes" id="UP000191933"/>
    </source>
</evidence>
<proteinExistence type="predicted"/>
<protein>
    <submittedName>
        <fullName evidence="1">Uncharacterized protein</fullName>
    </submittedName>
</protein>
<dbReference type="Proteomes" id="UP000191933">
    <property type="component" value="Unassembled WGS sequence"/>
</dbReference>
<dbReference type="EMBL" id="FBVY01000047">
    <property type="protein sequence ID" value="CUX03366.1"/>
    <property type="molecule type" value="Genomic_DNA"/>
</dbReference>
<gene>
    <name evidence="1" type="ORF">AGR2A_pb10129</name>
</gene>
<reference evidence="1 2" key="1">
    <citation type="submission" date="2016-01" db="EMBL/GenBank/DDBJ databases">
        <authorList>
            <person name="Regsiter A."/>
            <person name="william w."/>
        </authorList>
    </citation>
    <scope>NUCLEOTIDE SEQUENCE [LARGE SCALE GENOMIC DNA]</scope>
    <source>
        <strain evidence="1 2">CFBP 5494</strain>
    </source>
</reference>
<dbReference type="AlphaFoldDB" id="A0A9W5B7T7"/>
<name>A0A9W5B7T7_9HYPH</name>